<comment type="caution">
    <text evidence="3">The sequence shown here is derived from an EMBL/GenBank/DDBJ whole genome shotgun (WGS) entry which is preliminary data.</text>
</comment>
<evidence type="ECO:0000259" key="2">
    <source>
        <dbReference type="Pfam" id="PF24860"/>
    </source>
</evidence>
<evidence type="ECO:0000256" key="1">
    <source>
        <dbReference type="ARBA" id="ARBA00022490"/>
    </source>
</evidence>
<dbReference type="SUPFAM" id="SSF144020">
    <property type="entry name" value="FdhE-like"/>
    <property type="match status" value="1"/>
</dbReference>
<dbReference type="CDD" id="cd16341">
    <property type="entry name" value="FdhE"/>
    <property type="match status" value="1"/>
</dbReference>
<dbReference type="PANTHER" id="PTHR37689:SF1">
    <property type="entry name" value="PROTEIN FDHE"/>
    <property type="match status" value="1"/>
</dbReference>
<reference evidence="3" key="1">
    <citation type="journal article" date="2021" name="PeerJ">
        <title>Extensive microbial diversity within the chicken gut microbiome revealed by metagenomics and culture.</title>
        <authorList>
            <person name="Gilroy R."/>
            <person name="Ravi A."/>
            <person name="Getino M."/>
            <person name="Pursley I."/>
            <person name="Horton D.L."/>
            <person name="Alikhan N.F."/>
            <person name="Baker D."/>
            <person name="Gharbi K."/>
            <person name="Hall N."/>
            <person name="Watson M."/>
            <person name="Adriaenssens E.M."/>
            <person name="Foster-Nyarko E."/>
            <person name="Jarju S."/>
            <person name="Secka A."/>
            <person name="Antonio M."/>
            <person name="Oren A."/>
            <person name="Chaudhuri R.R."/>
            <person name="La Ragione R."/>
            <person name="Hildebrand F."/>
            <person name="Pallen M.J."/>
        </authorList>
    </citation>
    <scope>NUCLEOTIDE SEQUENCE</scope>
    <source>
        <strain evidence="3">ChiSxjej5B17-1746</strain>
    </source>
</reference>
<dbReference type="InterPro" id="IPR056796">
    <property type="entry name" value="FdhE_C"/>
</dbReference>
<organism evidence="3 4">
    <name type="scientific">Candidatus Bilophila faecipullorum</name>
    <dbReference type="NCBI Taxonomy" id="2838482"/>
    <lineage>
        <taxon>Bacteria</taxon>
        <taxon>Pseudomonadati</taxon>
        <taxon>Thermodesulfobacteriota</taxon>
        <taxon>Desulfovibrionia</taxon>
        <taxon>Desulfovibrionales</taxon>
        <taxon>Desulfovibrionaceae</taxon>
        <taxon>Bilophila</taxon>
    </lineage>
</organism>
<accession>A0A9D1U8Z9</accession>
<gene>
    <name evidence="3" type="ORF">H9874_02265</name>
</gene>
<dbReference type="InterPro" id="IPR006452">
    <property type="entry name" value="Formate_DH_accessory"/>
</dbReference>
<dbReference type="GO" id="GO:0008199">
    <property type="term" value="F:ferric iron binding"/>
    <property type="evidence" value="ECO:0007669"/>
    <property type="project" value="TreeGrafter"/>
</dbReference>
<dbReference type="InterPro" id="IPR024064">
    <property type="entry name" value="FdhE-like_sf"/>
</dbReference>
<dbReference type="AlphaFoldDB" id="A0A9D1U8Z9"/>
<dbReference type="GO" id="GO:0051604">
    <property type="term" value="P:protein maturation"/>
    <property type="evidence" value="ECO:0007669"/>
    <property type="project" value="TreeGrafter"/>
</dbReference>
<dbReference type="PANTHER" id="PTHR37689">
    <property type="entry name" value="PROTEIN FDHE"/>
    <property type="match status" value="1"/>
</dbReference>
<evidence type="ECO:0000313" key="4">
    <source>
        <dbReference type="Proteomes" id="UP000824264"/>
    </source>
</evidence>
<reference evidence="3" key="2">
    <citation type="submission" date="2021-04" db="EMBL/GenBank/DDBJ databases">
        <authorList>
            <person name="Gilroy R."/>
        </authorList>
    </citation>
    <scope>NUCLEOTIDE SEQUENCE</scope>
    <source>
        <strain evidence="3">ChiSxjej5B17-1746</strain>
    </source>
</reference>
<dbReference type="Gene3D" id="3.90.1670.10">
    <property type="entry name" value="FdhE-like domain"/>
    <property type="match status" value="1"/>
</dbReference>
<dbReference type="GO" id="GO:0005829">
    <property type="term" value="C:cytosol"/>
    <property type="evidence" value="ECO:0007669"/>
    <property type="project" value="TreeGrafter"/>
</dbReference>
<keyword evidence="1" id="KW-0963">Cytoplasm</keyword>
<dbReference type="Pfam" id="PF24860">
    <property type="entry name" value="FdhE_C"/>
    <property type="match status" value="1"/>
</dbReference>
<dbReference type="Proteomes" id="UP000824264">
    <property type="component" value="Unassembled WGS sequence"/>
</dbReference>
<proteinExistence type="predicted"/>
<name>A0A9D1U8Z9_9BACT</name>
<feature type="domain" description="FdhE C-terminal" evidence="2">
    <location>
        <begin position="225"/>
        <end position="299"/>
    </location>
</feature>
<protein>
    <submittedName>
        <fullName evidence="3">Formate dehydrogenase accessory protein FdhE</fullName>
    </submittedName>
</protein>
<dbReference type="EMBL" id="DXGI01000085">
    <property type="protein sequence ID" value="HIW77956.1"/>
    <property type="molecule type" value="Genomic_DNA"/>
</dbReference>
<evidence type="ECO:0000313" key="3">
    <source>
        <dbReference type="EMBL" id="HIW77956.1"/>
    </source>
</evidence>
<sequence length="304" mass="34007">MEESQKKDALGRKLAALDKKGWFPPELLALVEAVCRLQEETRASLTVSVDPAQVRGDLEHRQGAPLLPREAFPVDVQGAEKLFLSLLDVTESLPQLRTPSQLVRDRLVRGEIEPAALFRAYAAEDEAPFAAWEALAPDAPKLLPFLVYNAMEPWLEATGAALLAQRPQLDVWPYGHCPVCGSPAFIGHLSAPEPSRNEGRDINKGGKRLHVCSYCRADFRAKRLQCPFCLEEDQKKLDYFTVDSETGYQVHVCRTCKSYIKIADFRELFGRTFMPALDDLESLALDMAAQKEGFHRLAPSEWGL</sequence>